<dbReference type="EMBL" id="BAAAZW010000006">
    <property type="protein sequence ID" value="GAA3961408.1"/>
    <property type="molecule type" value="Genomic_DNA"/>
</dbReference>
<dbReference type="Pfam" id="PF09490">
    <property type="entry name" value="CbtA"/>
    <property type="match status" value="1"/>
</dbReference>
<evidence type="ECO:0000313" key="2">
    <source>
        <dbReference type="EMBL" id="GAA3961408.1"/>
    </source>
</evidence>
<feature type="transmembrane region" description="Helical" evidence="1">
    <location>
        <begin position="74"/>
        <end position="101"/>
    </location>
</feature>
<feature type="transmembrane region" description="Helical" evidence="1">
    <location>
        <begin position="241"/>
        <end position="259"/>
    </location>
</feature>
<dbReference type="InterPro" id="IPR012666">
    <property type="entry name" value="CbtA_put"/>
</dbReference>
<dbReference type="RefSeq" id="WP_344783607.1">
    <property type="nucleotide sequence ID" value="NZ_BAAAZW010000006.1"/>
</dbReference>
<evidence type="ECO:0000313" key="3">
    <source>
        <dbReference type="Proteomes" id="UP001418444"/>
    </source>
</evidence>
<keyword evidence="3" id="KW-1185">Reference proteome</keyword>
<protein>
    <submittedName>
        <fullName evidence="2">CbtA family protein</fullName>
    </submittedName>
</protein>
<dbReference type="Proteomes" id="UP001418444">
    <property type="component" value="Unassembled WGS sequence"/>
</dbReference>
<name>A0ABP7P8C5_9ACTN</name>
<gene>
    <name evidence="2" type="ORF">GCM10022231_21900</name>
</gene>
<feature type="transmembrane region" description="Helical" evidence="1">
    <location>
        <begin position="154"/>
        <end position="175"/>
    </location>
</feature>
<keyword evidence="1" id="KW-0812">Transmembrane</keyword>
<feature type="transmembrane region" description="Helical" evidence="1">
    <location>
        <begin position="113"/>
        <end position="134"/>
    </location>
</feature>
<evidence type="ECO:0000256" key="1">
    <source>
        <dbReference type="SAM" id="Phobius"/>
    </source>
</evidence>
<accession>A0ABP7P8C5</accession>
<keyword evidence="1" id="KW-1133">Transmembrane helix</keyword>
<keyword evidence="1" id="KW-0472">Membrane</keyword>
<reference evidence="3" key="1">
    <citation type="journal article" date="2019" name="Int. J. Syst. Evol. Microbiol.">
        <title>The Global Catalogue of Microorganisms (GCM) 10K type strain sequencing project: providing services to taxonomists for standard genome sequencing and annotation.</title>
        <authorList>
            <consortium name="The Broad Institute Genomics Platform"/>
            <consortium name="The Broad Institute Genome Sequencing Center for Infectious Disease"/>
            <person name="Wu L."/>
            <person name="Ma J."/>
        </authorList>
    </citation>
    <scope>NUCLEOTIDE SEQUENCE [LARGE SCALE GENOMIC DNA]</scope>
    <source>
        <strain evidence="3">JCM 16923</strain>
    </source>
</reference>
<organism evidence="2 3">
    <name type="scientific">Gordonia caeni</name>
    <dbReference type="NCBI Taxonomy" id="1007097"/>
    <lineage>
        <taxon>Bacteria</taxon>
        <taxon>Bacillati</taxon>
        <taxon>Actinomycetota</taxon>
        <taxon>Actinomycetes</taxon>
        <taxon>Mycobacteriales</taxon>
        <taxon>Gordoniaceae</taxon>
        <taxon>Gordonia</taxon>
    </lineage>
</organism>
<sequence>MERKLVGAGLLSGLVAGIIAFIYARIFIEPQVADAIDYEEYRSHAEEDLNVALGGAAEHGHEHELFSRSVQENIGAGVGTVIFALCIGAFFAVAFTFLWAYVGRRWAAADPRLVAGALGVIGFVAVVGVPYFVYPPNPPAVGEEDTIGSRSASYLTITIVSVVVAILAVWLTMALWERLGGLLAGIVSTVGYLVVMTITAMLLPTFHEVPGPVEHDGTIYGAGFPGQVVADFRVYAIANQVILWAVLVTVFCLILGVLMRRSVPRAEQAAETADA</sequence>
<proteinExistence type="predicted"/>
<comment type="caution">
    <text evidence="2">The sequence shown here is derived from an EMBL/GenBank/DDBJ whole genome shotgun (WGS) entry which is preliminary data.</text>
</comment>
<feature type="transmembrane region" description="Helical" evidence="1">
    <location>
        <begin position="182"/>
        <end position="203"/>
    </location>
</feature>